<reference evidence="2 3" key="1">
    <citation type="submission" date="2017-05" db="EMBL/GenBank/DDBJ databases">
        <title>Virgibacillus sp. AK90 isolated from a saltern of Kakinada, India.</title>
        <authorList>
            <person name="Gupta V."/>
            <person name="Sidhu C."/>
            <person name="Korpole S."/>
            <person name="Pinnaka A.K."/>
        </authorList>
    </citation>
    <scope>NUCLEOTIDE SEQUENCE [LARGE SCALE GENOMIC DNA]</scope>
    <source>
        <strain evidence="2 3">AK90</strain>
    </source>
</reference>
<evidence type="ECO:0008006" key="4">
    <source>
        <dbReference type="Google" id="ProtNLM"/>
    </source>
</evidence>
<gene>
    <name evidence="2" type="ORF">CAI16_05515</name>
</gene>
<dbReference type="EMBL" id="NFZX01000007">
    <property type="protein sequence ID" value="RFA36247.1"/>
    <property type="molecule type" value="Genomic_DNA"/>
</dbReference>
<evidence type="ECO:0000256" key="1">
    <source>
        <dbReference type="SAM" id="Coils"/>
    </source>
</evidence>
<organism evidence="2 3">
    <name type="scientific">Virgibacillus dokdonensis</name>
    <dbReference type="NCBI Taxonomy" id="302167"/>
    <lineage>
        <taxon>Bacteria</taxon>
        <taxon>Bacillati</taxon>
        <taxon>Bacillota</taxon>
        <taxon>Bacilli</taxon>
        <taxon>Bacillales</taxon>
        <taxon>Bacillaceae</taxon>
        <taxon>Virgibacillus</taxon>
    </lineage>
</organism>
<dbReference type="Proteomes" id="UP000256488">
    <property type="component" value="Unassembled WGS sequence"/>
</dbReference>
<accession>A0A3E0WWE4</accession>
<evidence type="ECO:0000313" key="3">
    <source>
        <dbReference type="Proteomes" id="UP000256488"/>
    </source>
</evidence>
<comment type="caution">
    <text evidence="2">The sequence shown here is derived from an EMBL/GenBank/DDBJ whole genome shotgun (WGS) entry which is preliminary data.</text>
</comment>
<evidence type="ECO:0000313" key="2">
    <source>
        <dbReference type="EMBL" id="RFA36247.1"/>
    </source>
</evidence>
<sequence>MYVRRKTMNETVHVKVYLAGRCPRCNRYNEQLTYDYGIKPYQEVEKEMDNVNHKIKDISCKHCSTDFAPESLVYKETLTDVTLAQVAINYDNTLDPETSRLLKEAHDNRFEHFAKHEDAFWDGFVAYALQNWRDSINELQPHELLAGLHALDIPTNARTATQLRREVLNKVKTTEQKAKFWRSANHDYVYNQLLDIGAMGWHAESDAKQFGQLRTRYAVLNYPMEEVQERLRTDMIGKVVRKDRGDNAFLFKRIAQLSDDFSRLSKKLRDRYHQMQELRVEIDDKNKIIHELRQALKNERSNKNIVSRDPDDIRKIHELKSLVNELIEVKGEEVKEKKEAVIEETPIETESAQPAGKRSLEGKTIGIIGGNRSEQAEQITECNILTHGGADQDHEFDALLNESDELVILTKFVSHAAMWRAKAHAITEGKPIHYTKSINIHRILDEIK</sequence>
<proteinExistence type="predicted"/>
<name>A0A3E0WWE4_9BACI</name>
<dbReference type="AlphaFoldDB" id="A0A3E0WWE4"/>
<feature type="coiled-coil region" evidence="1">
    <location>
        <begin position="275"/>
        <end position="302"/>
    </location>
</feature>
<protein>
    <recommendedName>
        <fullName evidence="4">DUF2325 domain-containing protein</fullName>
    </recommendedName>
</protein>
<keyword evidence="1" id="KW-0175">Coiled coil</keyword>